<gene>
    <name evidence="1" type="ORF">DPEC_G00003100</name>
</gene>
<sequence>MITVIHDSELRYNTPALLKVRTPDPDYFNSSNCVTNGREAEGAMQIVWSALRTVRRDFLVSCGTLGALPAGRDTFEANQGQMSWPSPVLTQKPWLEEQGEKKLMNWCGSV</sequence>
<keyword evidence="2" id="KW-1185">Reference proteome</keyword>
<proteinExistence type="predicted"/>
<name>A0ACC2HJX5_DALPE</name>
<comment type="caution">
    <text evidence="1">The sequence shown here is derived from an EMBL/GenBank/DDBJ whole genome shotgun (WGS) entry which is preliminary data.</text>
</comment>
<protein>
    <submittedName>
        <fullName evidence="1">Uncharacterized protein</fullName>
    </submittedName>
</protein>
<dbReference type="Proteomes" id="UP001157502">
    <property type="component" value="Chromosome 1"/>
</dbReference>
<organism evidence="1 2">
    <name type="scientific">Dallia pectoralis</name>
    <name type="common">Alaska blackfish</name>
    <dbReference type="NCBI Taxonomy" id="75939"/>
    <lineage>
        <taxon>Eukaryota</taxon>
        <taxon>Metazoa</taxon>
        <taxon>Chordata</taxon>
        <taxon>Craniata</taxon>
        <taxon>Vertebrata</taxon>
        <taxon>Euteleostomi</taxon>
        <taxon>Actinopterygii</taxon>
        <taxon>Neopterygii</taxon>
        <taxon>Teleostei</taxon>
        <taxon>Protacanthopterygii</taxon>
        <taxon>Esociformes</taxon>
        <taxon>Umbridae</taxon>
        <taxon>Dallia</taxon>
    </lineage>
</organism>
<accession>A0ACC2HJX5</accession>
<dbReference type="EMBL" id="CM055728">
    <property type="protein sequence ID" value="KAJ8016050.1"/>
    <property type="molecule type" value="Genomic_DNA"/>
</dbReference>
<reference evidence="1" key="1">
    <citation type="submission" date="2021-05" db="EMBL/GenBank/DDBJ databases">
        <authorList>
            <person name="Pan Q."/>
            <person name="Jouanno E."/>
            <person name="Zahm M."/>
            <person name="Klopp C."/>
            <person name="Cabau C."/>
            <person name="Louis A."/>
            <person name="Berthelot C."/>
            <person name="Parey E."/>
            <person name="Roest Crollius H."/>
            <person name="Montfort J."/>
            <person name="Robinson-Rechavi M."/>
            <person name="Bouchez O."/>
            <person name="Lampietro C."/>
            <person name="Lopez Roques C."/>
            <person name="Donnadieu C."/>
            <person name="Postlethwait J."/>
            <person name="Bobe J."/>
            <person name="Dillon D."/>
            <person name="Chandos A."/>
            <person name="von Hippel F."/>
            <person name="Guiguen Y."/>
        </authorList>
    </citation>
    <scope>NUCLEOTIDE SEQUENCE</scope>
    <source>
        <strain evidence="1">YG-Jan2019</strain>
    </source>
</reference>
<evidence type="ECO:0000313" key="2">
    <source>
        <dbReference type="Proteomes" id="UP001157502"/>
    </source>
</evidence>
<evidence type="ECO:0000313" key="1">
    <source>
        <dbReference type="EMBL" id="KAJ8016050.1"/>
    </source>
</evidence>